<gene>
    <name evidence="1" type="ORF">C4F51_07300</name>
</gene>
<dbReference type="AlphaFoldDB" id="A0A928YTL9"/>
<sequence>MMVAAGFHMINLSVINEKKEQTLPFLMSLPIRPVDYAMVIVNLILKKEGKFSWEVGGRSINRNPQFAKV</sequence>
<name>A0A928YTL9_9GAMM</name>
<accession>A0A928YTL9</accession>
<proteinExistence type="predicted"/>
<dbReference type="Proteomes" id="UP000652567">
    <property type="component" value="Unassembled WGS sequence"/>
</dbReference>
<reference evidence="1" key="1">
    <citation type="submission" date="2018-07" db="EMBL/GenBank/DDBJ databases">
        <title>Genome assembly of strain Ka43.</title>
        <authorList>
            <person name="Kukolya J."/>
            <person name="Nagy I."/>
            <person name="Horvath B."/>
            <person name="Toth A."/>
        </authorList>
    </citation>
    <scope>NUCLEOTIDE SEQUENCE</scope>
    <source>
        <strain evidence="1">KB43</strain>
    </source>
</reference>
<keyword evidence="2" id="KW-1185">Reference proteome</keyword>
<comment type="caution">
    <text evidence="1">The sequence shown here is derived from an EMBL/GenBank/DDBJ whole genome shotgun (WGS) entry which is preliminary data.</text>
</comment>
<dbReference type="EMBL" id="PRDL01000001">
    <property type="protein sequence ID" value="MBE8716997.1"/>
    <property type="molecule type" value="Genomic_DNA"/>
</dbReference>
<evidence type="ECO:0000313" key="2">
    <source>
        <dbReference type="Proteomes" id="UP000652567"/>
    </source>
</evidence>
<evidence type="ECO:0000313" key="1">
    <source>
        <dbReference type="EMBL" id="MBE8716997.1"/>
    </source>
</evidence>
<protein>
    <submittedName>
        <fullName evidence="1">Uncharacterized protein</fullName>
    </submittedName>
</protein>
<organism evidence="1 2">
    <name type="scientific">Cellvibrio polysaccharolyticus</name>
    <dbReference type="NCBI Taxonomy" id="2082724"/>
    <lineage>
        <taxon>Bacteria</taxon>
        <taxon>Pseudomonadati</taxon>
        <taxon>Pseudomonadota</taxon>
        <taxon>Gammaproteobacteria</taxon>
        <taxon>Cellvibrionales</taxon>
        <taxon>Cellvibrionaceae</taxon>
        <taxon>Cellvibrio</taxon>
    </lineage>
</organism>